<evidence type="ECO:0000313" key="4">
    <source>
        <dbReference type="Proteomes" id="UP001617907"/>
    </source>
</evidence>
<dbReference type="Proteomes" id="UP001617907">
    <property type="component" value="Unassembled WGS sequence"/>
</dbReference>
<feature type="transmembrane region" description="Helical" evidence="2">
    <location>
        <begin position="484"/>
        <end position="504"/>
    </location>
</feature>
<evidence type="ECO:0000256" key="1">
    <source>
        <dbReference type="SAM" id="MobiDB-lite"/>
    </source>
</evidence>
<comment type="caution">
    <text evidence="3">The sequence shown here is derived from an EMBL/GenBank/DDBJ whole genome shotgun (WGS) entry which is preliminary data.</text>
</comment>
<feature type="transmembrane region" description="Helical" evidence="2">
    <location>
        <begin position="516"/>
        <end position="540"/>
    </location>
</feature>
<dbReference type="EMBL" id="JBIVPC010000002">
    <property type="protein sequence ID" value="MFJ6035353.1"/>
    <property type="molecule type" value="Genomic_DNA"/>
</dbReference>
<gene>
    <name evidence="3" type="ORF">ACIQFM_03740</name>
</gene>
<reference evidence="3 4" key="1">
    <citation type="submission" date="2024-10" db="EMBL/GenBank/DDBJ databases">
        <title>The Natural Products Discovery Center: Release of the First 8490 Sequenced Strains for Exploring Actinobacteria Biosynthetic Diversity.</title>
        <authorList>
            <person name="Kalkreuter E."/>
            <person name="Kautsar S.A."/>
            <person name="Yang D."/>
            <person name="Bader C.D."/>
            <person name="Teijaro C.N."/>
            <person name="Fluegel L."/>
            <person name="Davis C.M."/>
            <person name="Simpson J.R."/>
            <person name="Lauterbach L."/>
            <person name="Steele A.D."/>
            <person name="Gui C."/>
            <person name="Meng S."/>
            <person name="Li G."/>
            <person name="Viehrig K."/>
            <person name="Ye F."/>
            <person name="Su P."/>
            <person name="Kiefer A.F."/>
            <person name="Nichols A."/>
            <person name="Cepeda A.J."/>
            <person name="Yan W."/>
            <person name="Fan B."/>
            <person name="Jiang Y."/>
            <person name="Adhikari A."/>
            <person name="Zheng C.-J."/>
            <person name="Schuster L."/>
            <person name="Cowan T.M."/>
            <person name="Smanski M.J."/>
            <person name="Chevrette M.G."/>
            <person name="De Carvalho L.P.S."/>
            <person name="Shen B."/>
        </authorList>
    </citation>
    <scope>NUCLEOTIDE SEQUENCE [LARGE SCALE GENOMIC DNA]</scope>
    <source>
        <strain evidence="3 4">NPDC093086</strain>
    </source>
</reference>
<feature type="compositionally biased region" description="Pro residues" evidence="1">
    <location>
        <begin position="38"/>
        <end position="47"/>
    </location>
</feature>
<keyword evidence="2" id="KW-0812">Transmembrane</keyword>
<feature type="compositionally biased region" description="Low complexity" evidence="1">
    <location>
        <begin position="26"/>
        <end position="36"/>
    </location>
</feature>
<name>A0ABW8H5C1_9ACTN</name>
<protein>
    <submittedName>
        <fullName evidence="3">Oxidoreductase</fullName>
    </submittedName>
</protein>
<keyword evidence="2" id="KW-1133">Transmembrane helix</keyword>
<proteinExistence type="predicted"/>
<evidence type="ECO:0000256" key="2">
    <source>
        <dbReference type="SAM" id="Phobius"/>
    </source>
</evidence>
<evidence type="ECO:0000313" key="3">
    <source>
        <dbReference type="EMBL" id="MFJ6035353.1"/>
    </source>
</evidence>
<feature type="region of interest" description="Disordered" evidence="1">
    <location>
        <begin position="1"/>
        <end position="48"/>
    </location>
</feature>
<feature type="compositionally biased region" description="Basic and acidic residues" evidence="1">
    <location>
        <begin position="1"/>
        <end position="14"/>
    </location>
</feature>
<keyword evidence="2" id="KW-0472">Membrane</keyword>
<organism evidence="3 4">
    <name type="scientific">Streptomyces ardesiacus</name>
    <dbReference type="NCBI Taxonomy" id="285564"/>
    <lineage>
        <taxon>Bacteria</taxon>
        <taxon>Bacillati</taxon>
        <taxon>Actinomycetota</taxon>
        <taxon>Actinomycetes</taxon>
        <taxon>Kitasatosporales</taxon>
        <taxon>Streptomycetaceae</taxon>
        <taxon>Streptomyces</taxon>
    </lineage>
</organism>
<keyword evidence="4" id="KW-1185">Reference proteome</keyword>
<feature type="transmembrane region" description="Helical" evidence="2">
    <location>
        <begin position="455"/>
        <end position="472"/>
    </location>
</feature>
<dbReference type="RefSeq" id="WP_350890023.1">
    <property type="nucleotide sequence ID" value="NZ_JBEOTR010000004.1"/>
</dbReference>
<accession>A0ABW8H5C1</accession>
<sequence>MHPDELSADERRLWDAYPQGRPVALPADPTPSADPADPQDPPDPAPPDQVIRAEVVAALLLGAHTANAPGDRPALRLTGARITGRLDLGFTDITAPVHLTDCRFDETPLLRAARTRELSLTGCALPGLVADTAQIDAGLTLTHCRLTGPLVLDRAQINGDLDLRDTAIAHPGGEAISAVHAQVSGNALCADLAVEGTFRLSGACVDGEFDLEGARLRAPGRHALDAYHVRVGEDFTCHPGFSAEGRLILSGATVGAAIGFCGARLSNPGDIALEAVDVTVARNFDLGLGLTVDGAVKLDGTHVGTELSFRAAELTHPGGIALSLRATRARDTDLRTRRPVEGTVDARNAHLGTLHDNPVTWPADLRLADTTYDGLAFPLPATERIGWLRRPPGGYLPQPYEQLAATYRRLGHEDEARTVLLAKQRHRRTGLPAHTRLWGHVQDFSVGYGYRPLRAGLWLLALLACGTLYFALHTPAALEPGKAPPFNAVFYTLDLLVPIITFGQEPAFAPRGTGQWLSYALIAAGWILATTVTAGITRALSRQ</sequence>